<evidence type="ECO:0000256" key="5">
    <source>
        <dbReference type="RuleBase" id="RU363061"/>
    </source>
</evidence>
<keyword evidence="5" id="KW-0349">Heme</keyword>
<proteinExistence type="inferred from homology"/>
<keyword evidence="5" id="KW-0479">Metal-binding</keyword>
<feature type="transmembrane region" description="Helical" evidence="5">
    <location>
        <begin position="132"/>
        <end position="154"/>
    </location>
</feature>
<comment type="subcellular location">
    <subcellularLocation>
        <location evidence="5">Cell membrane</location>
        <topology evidence="5">Multi-pass membrane protein</topology>
    </subcellularLocation>
</comment>
<evidence type="ECO:0000313" key="7">
    <source>
        <dbReference type="EMBL" id="MBU3079351.1"/>
    </source>
</evidence>
<name>A0ABS6BM13_9SPHN</name>
<keyword evidence="5" id="KW-0472">Membrane</keyword>
<keyword evidence="3 5" id="KW-0186">Copper</keyword>
<comment type="pathway">
    <text evidence="1 5">Energy metabolism; oxidative phosphorylation.</text>
</comment>
<feature type="transmembrane region" description="Helical" evidence="5">
    <location>
        <begin position="409"/>
        <end position="429"/>
    </location>
</feature>
<dbReference type="InterPro" id="IPR014241">
    <property type="entry name" value="Cyt_c_oxidase_su1_bac"/>
</dbReference>
<dbReference type="NCBIfam" id="TIGR02891">
    <property type="entry name" value="CtaD_CoxA"/>
    <property type="match status" value="1"/>
</dbReference>
<feature type="transmembrane region" description="Helical" evidence="5">
    <location>
        <begin position="619"/>
        <end position="638"/>
    </location>
</feature>
<keyword evidence="5" id="KW-0249">Electron transport</keyword>
<keyword evidence="5" id="KW-1133">Transmembrane helix</keyword>
<feature type="transmembrane region" description="Helical" evidence="5">
    <location>
        <begin position="53"/>
        <end position="76"/>
    </location>
</feature>
<evidence type="ECO:0000256" key="3">
    <source>
        <dbReference type="ARBA" id="ARBA00023008"/>
    </source>
</evidence>
<feature type="transmembrane region" description="Helical" evidence="5">
    <location>
        <begin position="441"/>
        <end position="462"/>
    </location>
</feature>
<feature type="transmembrane region" description="Helical" evidence="5">
    <location>
        <begin position="299"/>
        <end position="322"/>
    </location>
</feature>
<keyword evidence="5" id="KW-0408">Iron</keyword>
<feature type="transmembrane region" description="Helical" evidence="5">
    <location>
        <begin position="482"/>
        <end position="504"/>
    </location>
</feature>
<sequence>MTPARSQRMIADTPEIGEVTQALRDRLEAIWETKPGFVGWLASVDHKEIGLRYIVTAFLLLAIGGVEALVMRLQLIGPDRHLLTPEQYNQFFSTHGMTMIFLYASPILSGFSNYLFPLFLGSRDMAFPRMNALSYWVYLASALFLYAGFVVGAGPNDGWFNYVPYASREYNPGLNMDIYALGMILLGISTSVGAANFIVTVFRCRAPGMSINRMPVIIWGTLTASVANLVVIPAVSLAFFLLWLDRQFGTHFFDPAGGGQPLLWQHLFWMFGHPWVYAIVLPAMGMVSDGLPVFCRHPLVGYTAVALATVATMVLGFGVWVHHMFATGLPGLSLSFFSGASILIAIPSAVAIFAWIATIWLGRPILTTAFLFFASMILLFVIGGVSGFMTASVPVDWQLTDTYFIVAHIHYVLIGINVFPVVGATYFWFPKMTGRLMDERLGRWNFWTMFAGFNIAFLPMHLTGLMGMPRRVYTYPAGMGFTTLNLITTIGSFLFAAGVLMFFWNVVKSWRGGAEAGPDPWKGPTLEWAIPSPPPPYNFAVIPTIATRHPLWEDDLDEGRARSTLDRGMTLAHGKEALATTSLDGEPDMILKMPEDTLAPLMLTLALTLLFAAMLGKLWWLAAIGSGAVLAALIFWTWPRRQLLEREAAVHG</sequence>
<dbReference type="EC" id="7.1.1.9" evidence="5"/>
<reference evidence="7 8" key="1">
    <citation type="submission" date="2021-06" db="EMBL/GenBank/DDBJ databases">
        <title>Sphingomonas sp. XMGL2, whole genome shotgun sequencing project.</title>
        <authorList>
            <person name="Zhao G."/>
            <person name="Shen L."/>
        </authorList>
    </citation>
    <scope>NUCLEOTIDE SEQUENCE [LARGE SCALE GENOMIC DNA]</scope>
    <source>
        <strain evidence="7 8">XMGL2</strain>
    </source>
</reference>
<evidence type="ECO:0000256" key="2">
    <source>
        <dbReference type="ARBA" id="ARBA00022660"/>
    </source>
</evidence>
<keyword evidence="5" id="KW-1003">Cell membrane</keyword>
<feature type="transmembrane region" description="Helical" evidence="5">
    <location>
        <begin position="597"/>
        <end position="613"/>
    </location>
</feature>
<keyword evidence="5" id="KW-0813">Transport</keyword>
<feature type="domain" description="Cytochrome oxidase subunit I profile" evidence="6">
    <location>
        <begin position="34"/>
        <end position="546"/>
    </location>
</feature>
<comment type="function">
    <text evidence="5">Cytochrome c oxidase is the component of the respiratory chain that catalyzes the reduction of oxygen to water. Subunits 1-3 form the functional core of the enzyme complex. CO I is the catalytic subunit of the enzyme. Electrons originating in cytochrome c are transferred via the copper A center of subunit 2 and heme A of subunit 1 to the bimetallic center formed by heme A3 and copper B.</text>
</comment>
<comment type="catalytic activity">
    <reaction evidence="4 5">
        <text>4 Fe(II)-[cytochrome c] + O2 + 8 H(+)(in) = 4 Fe(III)-[cytochrome c] + 2 H2O + 4 H(+)(out)</text>
        <dbReference type="Rhea" id="RHEA:11436"/>
        <dbReference type="Rhea" id="RHEA-COMP:10350"/>
        <dbReference type="Rhea" id="RHEA-COMP:14399"/>
        <dbReference type="ChEBI" id="CHEBI:15377"/>
        <dbReference type="ChEBI" id="CHEBI:15378"/>
        <dbReference type="ChEBI" id="CHEBI:15379"/>
        <dbReference type="ChEBI" id="CHEBI:29033"/>
        <dbReference type="ChEBI" id="CHEBI:29034"/>
        <dbReference type="EC" id="7.1.1.9"/>
    </reaction>
</comment>
<dbReference type="EMBL" id="JAHKRT010000009">
    <property type="protein sequence ID" value="MBU3079351.1"/>
    <property type="molecule type" value="Genomic_DNA"/>
</dbReference>
<keyword evidence="8" id="KW-1185">Reference proteome</keyword>
<keyword evidence="5" id="KW-0812">Transmembrane</keyword>
<feature type="transmembrane region" description="Helical" evidence="5">
    <location>
        <begin position="178"/>
        <end position="204"/>
    </location>
</feature>
<accession>A0ABS6BM13</accession>
<feature type="transmembrane region" description="Helical" evidence="5">
    <location>
        <begin position="263"/>
        <end position="287"/>
    </location>
</feature>
<gene>
    <name evidence="7" type="primary">ctaD</name>
    <name evidence="7" type="ORF">KOF26_15950</name>
</gene>
<feature type="transmembrane region" description="Helical" evidence="5">
    <location>
        <begin position="334"/>
        <end position="357"/>
    </location>
</feature>
<dbReference type="RefSeq" id="WP_216327355.1">
    <property type="nucleotide sequence ID" value="NZ_JAHKRT010000009.1"/>
</dbReference>
<dbReference type="Pfam" id="PF00115">
    <property type="entry name" value="COX1"/>
    <property type="match status" value="1"/>
</dbReference>
<feature type="transmembrane region" description="Helical" evidence="5">
    <location>
        <begin position="96"/>
        <end position="120"/>
    </location>
</feature>
<comment type="caution">
    <text evidence="7">The sequence shown here is derived from an EMBL/GenBank/DDBJ whole genome shotgun (WGS) entry which is preliminary data.</text>
</comment>
<feature type="transmembrane region" description="Helical" evidence="5">
    <location>
        <begin position="216"/>
        <end position="243"/>
    </location>
</feature>
<feature type="transmembrane region" description="Helical" evidence="5">
    <location>
        <begin position="369"/>
        <end position="389"/>
    </location>
</feature>
<evidence type="ECO:0000313" key="8">
    <source>
        <dbReference type="Proteomes" id="UP000776276"/>
    </source>
</evidence>
<dbReference type="PROSITE" id="PS50855">
    <property type="entry name" value="COX1"/>
    <property type="match status" value="1"/>
</dbReference>
<evidence type="ECO:0000259" key="6">
    <source>
        <dbReference type="PROSITE" id="PS50855"/>
    </source>
</evidence>
<protein>
    <recommendedName>
        <fullName evidence="5">Cytochrome c oxidase subunit 1</fullName>
        <ecNumber evidence="5">7.1.1.9</ecNumber>
    </recommendedName>
</protein>
<dbReference type="PANTHER" id="PTHR10422">
    <property type="entry name" value="CYTOCHROME C OXIDASE SUBUNIT 1"/>
    <property type="match status" value="1"/>
</dbReference>
<evidence type="ECO:0000256" key="4">
    <source>
        <dbReference type="ARBA" id="ARBA00047816"/>
    </source>
</evidence>
<keyword evidence="2 5" id="KW-0679">Respiratory chain</keyword>
<dbReference type="Proteomes" id="UP000776276">
    <property type="component" value="Unassembled WGS sequence"/>
</dbReference>
<organism evidence="7 8">
    <name type="scientific">Sphingomonas quercus</name>
    <dbReference type="NCBI Taxonomy" id="2842451"/>
    <lineage>
        <taxon>Bacteria</taxon>
        <taxon>Pseudomonadati</taxon>
        <taxon>Pseudomonadota</taxon>
        <taxon>Alphaproteobacteria</taxon>
        <taxon>Sphingomonadales</taxon>
        <taxon>Sphingomonadaceae</taxon>
        <taxon>Sphingomonas</taxon>
    </lineage>
</organism>
<dbReference type="PANTHER" id="PTHR10422:SF18">
    <property type="entry name" value="CYTOCHROME C OXIDASE SUBUNIT 1"/>
    <property type="match status" value="1"/>
</dbReference>
<evidence type="ECO:0000256" key="1">
    <source>
        <dbReference type="ARBA" id="ARBA00004673"/>
    </source>
</evidence>
<dbReference type="InterPro" id="IPR023616">
    <property type="entry name" value="Cyt_c_oxase-like_su1_dom"/>
</dbReference>
<dbReference type="InterPro" id="IPR000883">
    <property type="entry name" value="Cyt_C_Oxase_1"/>
</dbReference>
<comment type="similarity">
    <text evidence="5">Belongs to the heme-copper respiratory oxidase family.</text>
</comment>